<keyword evidence="1" id="KW-0175">Coiled coil</keyword>
<name>A0A074LY82_9BACL</name>
<dbReference type="AlphaFoldDB" id="A0A074LY82"/>
<dbReference type="Proteomes" id="UP000027931">
    <property type="component" value="Unassembled WGS sequence"/>
</dbReference>
<proteinExistence type="predicted"/>
<evidence type="ECO:0000256" key="1">
    <source>
        <dbReference type="SAM" id="Coils"/>
    </source>
</evidence>
<evidence type="ECO:0000313" key="2">
    <source>
        <dbReference type="EMBL" id="KEO85088.1"/>
    </source>
</evidence>
<organism evidence="2 3">
    <name type="scientific">Tumebacillus flagellatus</name>
    <dbReference type="NCBI Taxonomy" id="1157490"/>
    <lineage>
        <taxon>Bacteria</taxon>
        <taxon>Bacillati</taxon>
        <taxon>Bacillota</taxon>
        <taxon>Bacilli</taxon>
        <taxon>Bacillales</taxon>
        <taxon>Alicyclobacillaceae</taxon>
        <taxon>Tumebacillus</taxon>
    </lineage>
</organism>
<dbReference type="RefSeq" id="WP_038083286.1">
    <property type="nucleotide sequence ID" value="NZ_JMIR01000001.1"/>
</dbReference>
<protein>
    <submittedName>
        <fullName evidence="2">Uncharacterized protein</fullName>
    </submittedName>
</protein>
<gene>
    <name evidence="2" type="ORF">EL26_00560</name>
</gene>
<evidence type="ECO:0000313" key="3">
    <source>
        <dbReference type="Proteomes" id="UP000027931"/>
    </source>
</evidence>
<dbReference type="OrthoDB" id="2381639at2"/>
<dbReference type="STRING" id="1157490.EL26_00560"/>
<sequence>MSDETKKDEEVWVNPLLPEGKREYIVDLQITRVSEEDDTWTLKLTTDQIQQVHTALQHSVIENQREMSKLKKQAQRWSETGTDLEKLGVGKNKHLYKALKKENEKLAQLKDTLTDFLFQQKRML</sequence>
<accession>A0A074LY82</accession>
<reference evidence="2 3" key="1">
    <citation type="journal article" date="2013" name="Int. J. Syst. Evol. Microbiol.">
        <title>Tumebacillus flagellatus sp. nov., an alpha-amylase/pullulanase-producing bacterium isolated from cassava wastewater.</title>
        <authorList>
            <person name="Wang Q."/>
            <person name="Xie N."/>
            <person name="Qin Y."/>
            <person name="Shen N."/>
            <person name="Zhu J."/>
            <person name="Mi H."/>
            <person name="Huang R."/>
        </authorList>
    </citation>
    <scope>NUCLEOTIDE SEQUENCE [LARGE SCALE GENOMIC DNA]</scope>
    <source>
        <strain evidence="2 3">GST4</strain>
    </source>
</reference>
<comment type="caution">
    <text evidence="2">The sequence shown here is derived from an EMBL/GenBank/DDBJ whole genome shotgun (WGS) entry which is preliminary data.</text>
</comment>
<dbReference type="EMBL" id="JMIR01000001">
    <property type="protein sequence ID" value="KEO85088.1"/>
    <property type="molecule type" value="Genomic_DNA"/>
</dbReference>
<keyword evidence="3" id="KW-1185">Reference proteome</keyword>
<feature type="coiled-coil region" evidence="1">
    <location>
        <begin position="60"/>
        <end position="112"/>
    </location>
</feature>